<reference evidence="3" key="1">
    <citation type="submission" date="2021-02" db="EMBL/GenBank/DDBJ databases">
        <authorList>
            <person name="Nowell W R."/>
        </authorList>
    </citation>
    <scope>NUCLEOTIDE SEQUENCE</scope>
</reference>
<dbReference type="EMBL" id="CAJOBI010072387">
    <property type="protein sequence ID" value="CAF4463963.1"/>
    <property type="molecule type" value="Genomic_DNA"/>
</dbReference>
<sequence length="68" mass="7286">SQSSQETNVNNGKNIASNKSTKQKSPEKPSSSKGYTALQTEDEFRLKSRDLLAAALSMSELPEGSADP</sequence>
<protein>
    <submittedName>
        <fullName evidence="3">Uncharacterized protein</fullName>
    </submittedName>
</protein>
<gene>
    <name evidence="3" type="ORF">GIL414_LOCUS33875</name>
    <name evidence="2" type="ORF">SMN809_LOCUS33271</name>
</gene>
<feature type="compositionally biased region" description="Polar residues" evidence="1">
    <location>
        <begin position="1"/>
        <end position="18"/>
    </location>
</feature>
<evidence type="ECO:0000256" key="1">
    <source>
        <dbReference type="SAM" id="MobiDB-lite"/>
    </source>
</evidence>
<dbReference type="AlphaFoldDB" id="A0A8S2X7N5"/>
<feature type="region of interest" description="Disordered" evidence="1">
    <location>
        <begin position="1"/>
        <end position="42"/>
    </location>
</feature>
<feature type="non-terminal residue" evidence="3">
    <location>
        <position position="1"/>
    </location>
</feature>
<evidence type="ECO:0000313" key="4">
    <source>
        <dbReference type="Proteomes" id="UP000681720"/>
    </source>
</evidence>
<evidence type="ECO:0000313" key="3">
    <source>
        <dbReference type="EMBL" id="CAF4482673.1"/>
    </source>
</evidence>
<evidence type="ECO:0000313" key="2">
    <source>
        <dbReference type="EMBL" id="CAF4463963.1"/>
    </source>
</evidence>
<feature type="non-terminal residue" evidence="3">
    <location>
        <position position="68"/>
    </location>
</feature>
<dbReference type="Proteomes" id="UP000681720">
    <property type="component" value="Unassembled WGS sequence"/>
</dbReference>
<organism evidence="3 4">
    <name type="scientific">Rotaria magnacalcarata</name>
    <dbReference type="NCBI Taxonomy" id="392030"/>
    <lineage>
        <taxon>Eukaryota</taxon>
        <taxon>Metazoa</taxon>
        <taxon>Spiralia</taxon>
        <taxon>Gnathifera</taxon>
        <taxon>Rotifera</taxon>
        <taxon>Eurotatoria</taxon>
        <taxon>Bdelloidea</taxon>
        <taxon>Philodinida</taxon>
        <taxon>Philodinidae</taxon>
        <taxon>Rotaria</taxon>
    </lineage>
</organism>
<proteinExistence type="predicted"/>
<comment type="caution">
    <text evidence="3">The sequence shown here is derived from an EMBL/GenBank/DDBJ whole genome shotgun (WGS) entry which is preliminary data.</text>
</comment>
<dbReference type="EMBL" id="CAJOBJ010076626">
    <property type="protein sequence ID" value="CAF4482673.1"/>
    <property type="molecule type" value="Genomic_DNA"/>
</dbReference>
<accession>A0A8S2X7N5</accession>
<dbReference type="Proteomes" id="UP000676336">
    <property type="component" value="Unassembled WGS sequence"/>
</dbReference>
<name>A0A8S2X7N5_9BILA</name>